<gene>
    <name evidence="9" type="ORF">PQJ61_02335</name>
</gene>
<dbReference type="Gene3D" id="1.20.1090.10">
    <property type="entry name" value="Dehydroquinate synthase-like - alpha domain"/>
    <property type="match status" value="1"/>
</dbReference>
<feature type="domain" description="3-dehydroquinate synthase C-terminal" evidence="8">
    <location>
        <begin position="172"/>
        <end position="315"/>
    </location>
</feature>
<evidence type="ECO:0000256" key="6">
    <source>
        <dbReference type="ARBA" id="ARBA00023285"/>
    </source>
</evidence>
<dbReference type="Proteomes" id="UP001221217">
    <property type="component" value="Unassembled WGS sequence"/>
</dbReference>
<dbReference type="InterPro" id="IPR030963">
    <property type="entry name" value="DHQ_synth_fam"/>
</dbReference>
<comment type="cofactor">
    <cofactor evidence="2">
        <name>Co(2+)</name>
        <dbReference type="ChEBI" id="CHEBI:48828"/>
    </cofactor>
</comment>
<dbReference type="PANTHER" id="PTHR43622:SF1">
    <property type="entry name" value="3-DEHYDROQUINATE SYNTHASE"/>
    <property type="match status" value="1"/>
</dbReference>
<dbReference type="Pfam" id="PF24621">
    <property type="entry name" value="DHQS_C"/>
    <property type="match status" value="1"/>
</dbReference>
<sequence>MKTFTVSLENRQTEIIIDKSAHFSGLKLNPENSLLVTDDTMCKSAAARSFTEAGITTVVLGSGERFKTLSSIETIAEAAVHKGLDRGAVIIGLGGGVICDMAAFAASVYMRGCGLILVPTSLLAMVDASIGGKSGVDFLERKNLIGSFYPAQKVLIYTDFLLTLSDDEFKSGLAELIKHGFLAGDELLRYIEENRAAITAREPDASIDAVYRSLRVKAEHIEKDFRETGIRAHLNLGHTFGHALETAAGLGKFTHGEAVAWGIYRAMKAGLILGITDLSYAERVETILRDYSYNIDFNDFDSELYLQAISSDKKKKDGKLRFILQHSAGNTEILPLDPAIVEEVIK</sequence>
<dbReference type="GO" id="GO:0009073">
    <property type="term" value="P:aromatic amino acid family biosynthetic process"/>
    <property type="evidence" value="ECO:0007669"/>
    <property type="project" value="InterPro"/>
</dbReference>
<dbReference type="InterPro" id="IPR056179">
    <property type="entry name" value="DHQS_C"/>
</dbReference>
<name>A0AAJ1IAA5_9SPIO</name>
<protein>
    <submittedName>
        <fullName evidence="9">3-dehydroquinate synthase</fullName>
    </submittedName>
</protein>
<evidence type="ECO:0000256" key="1">
    <source>
        <dbReference type="ARBA" id="ARBA00001911"/>
    </source>
</evidence>
<dbReference type="EMBL" id="JAQQAL010000008">
    <property type="protein sequence ID" value="MDC7225583.1"/>
    <property type="molecule type" value="Genomic_DNA"/>
</dbReference>
<evidence type="ECO:0000259" key="8">
    <source>
        <dbReference type="Pfam" id="PF24621"/>
    </source>
</evidence>
<dbReference type="Pfam" id="PF01761">
    <property type="entry name" value="DHQ_synthase"/>
    <property type="match status" value="1"/>
</dbReference>
<dbReference type="SUPFAM" id="SSF56796">
    <property type="entry name" value="Dehydroquinate synthase-like"/>
    <property type="match status" value="1"/>
</dbReference>
<dbReference type="PANTHER" id="PTHR43622">
    <property type="entry name" value="3-DEHYDROQUINATE SYNTHASE"/>
    <property type="match status" value="1"/>
</dbReference>
<proteinExistence type="predicted"/>
<evidence type="ECO:0000313" key="9">
    <source>
        <dbReference type="EMBL" id="MDC7225583.1"/>
    </source>
</evidence>
<evidence type="ECO:0000256" key="4">
    <source>
        <dbReference type="ARBA" id="ARBA00023027"/>
    </source>
</evidence>
<keyword evidence="3" id="KW-0479">Metal-binding</keyword>
<evidence type="ECO:0000256" key="2">
    <source>
        <dbReference type="ARBA" id="ARBA00001941"/>
    </source>
</evidence>
<dbReference type="PIRSF" id="PIRSF001455">
    <property type="entry name" value="DHQ_synth"/>
    <property type="match status" value="1"/>
</dbReference>
<dbReference type="GO" id="GO:0003856">
    <property type="term" value="F:3-dehydroquinate synthase activity"/>
    <property type="evidence" value="ECO:0007669"/>
    <property type="project" value="TreeGrafter"/>
</dbReference>
<dbReference type="InterPro" id="IPR030960">
    <property type="entry name" value="DHQS/DOIS_N"/>
</dbReference>
<evidence type="ECO:0000256" key="5">
    <source>
        <dbReference type="ARBA" id="ARBA00023239"/>
    </source>
</evidence>
<comment type="caution">
    <text evidence="9">The sequence shown here is derived from an EMBL/GenBank/DDBJ whole genome shotgun (WGS) entry which is preliminary data.</text>
</comment>
<evidence type="ECO:0000259" key="7">
    <source>
        <dbReference type="Pfam" id="PF01761"/>
    </source>
</evidence>
<dbReference type="GO" id="GO:0046872">
    <property type="term" value="F:metal ion binding"/>
    <property type="evidence" value="ECO:0007669"/>
    <property type="project" value="UniProtKB-KW"/>
</dbReference>
<comment type="cofactor">
    <cofactor evidence="1">
        <name>NAD(+)</name>
        <dbReference type="ChEBI" id="CHEBI:57540"/>
    </cofactor>
</comment>
<evidence type="ECO:0000256" key="3">
    <source>
        <dbReference type="ARBA" id="ARBA00022723"/>
    </source>
</evidence>
<dbReference type="Gene3D" id="3.40.50.1970">
    <property type="match status" value="1"/>
</dbReference>
<keyword evidence="6" id="KW-0170">Cobalt</keyword>
<keyword evidence="4" id="KW-0520">NAD</keyword>
<accession>A0AAJ1IAA5</accession>
<dbReference type="AlphaFoldDB" id="A0AAJ1IAA5"/>
<reference evidence="9 10" key="1">
    <citation type="submission" date="2022-12" db="EMBL/GenBank/DDBJ databases">
        <title>Metagenome assembled genome from gulf of manar.</title>
        <authorList>
            <person name="Kohli P."/>
            <person name="Pk S."/>
            <person name="Venkata Ramana C."/>
            <person name="Sasikala C."/>
        </authorList>
    </citation>
    <scope>NUCLEOTIDE SEQUENCE [LARGE SCALE GENOMIC DNA]</scope>
    <source>
        <strain evidence="9">JB008</strain>
    </source>
</reference>
<organism evidence="9 10">
    <name type="scientific">Candidatus Thalassospirochaeta sargassi</name>
    <dbReference type="NCBI Taxonomy" id="3119039"/>
    <lineage>
        <taxon>Bacteria</taxon>
        <taxon>Pseudomonadati</taxon>
        <taxon>Spirochaetota</taxon>
        <taxon>Spirochaetia</taxon>
        <taxon>Spirochaetales</taxon>
        <taxon>Spirochaetaceae</taxon>
        <taxon>Candidatus Thalassospirochaeta</taxon>
    </lineage>
</organism>
<keyword evidence="5" id="KW-0456">Lyase</keyword>
<dbReference type="InterPro" id="IPR050071">
    <property type="entry name" value="Dehydroquinate_synthase"/>
</dbReference>
<feature type="domain" description="3-dehydroquinate synthase N-terminal" evidence="7">
    <location>
        <begin position="58"/>
        <end position="170"/>
    </location>
</feature>
<dbReference type="CDD" id="cd08195">
    <property type="entry name" value="DHQS"/>
    <property type="match status" value="1"/>
</dbReference>
<evidence type="ECO:0000313" key="10">
    <source>
        <dbReference type="Proteomes" id="UP001221217"/>
    </source>
</evidence>